<dbReference type="Gene3D" id="3.40.50.300">
    <property type="entry name" value="P-loop containing nucleotide triphosphate hydrolases"/>
    <property type="match status" value="1"/>
</dbReference>
<dbReference type="Proteomes" id="UP001470230">
    <property type="component" value="Unassembled WGS sequence"/>
</dbReference>
<dbReference type="SMART" id="SM00173">
    <property type="entry name" value="RAS"/>
    <property type="match status" value="1"/>
</dbReference>
<feature type="region of interest" description="Disordered" evidence="3">
    <location>
        <begin position="168"/>
        <end position="189"/>
    </location>
</feature>
<dbReference type="SMART" id="SM00176">
    <property type="entry name" value="RAN"/>
    <property type="match status" value="1"/>
</dbReference>
<keyword evidence="5" id="KW-1185">Reference proteome</keyword>
<dbReference type="SMART" id="SM00174">
    <property type="entry name" value="RHO"/>
    <property type="match status" value="1"/>
</dbReference>
<dbReference type="InterPro" id="IPR001806">
    <property type="entry name" value="Small_GTPase"/>
</dbReference>
<evidence type="ECO:0000256" key="3">
    <source>
        <dbReference type="SAM" id="MobiDB-lite"/>
    </source>
</evidence>
<accession>A0ABR2JDJ7</accession>
<reference evidence="4 5" key="1">
    <citation type="submission" date="2024-04" db="EMBL/GenBank/DDBJ databases">
        <title>Tritrichomonas musculus Genome.</title>
        <authorList>
            <person name="Alves-Ferreira E."/>
            <person name="Grigg M."/>
            <person name="Lorenzi H."/>
            <person name="Galac M."/>
        </authorList>
    </citation>
    <scope>NUCLEOTIDE SEQUENCE [LARGE SCALE GENOMIC DNA]</scope>
    <source>
        <strain evidence="4 5">EAF2021</strain>
    </source>
</reference>
<comment type="caution">
    <text evidence="4">The sequence shown here is derived from an EMBL/GenBank/DDBJ whole genome shotgun (WGS) entry which is preliminary data.</text>
</comment>
<evidence type="ECO:0000256" key="2">
    <source>
        <dbReference type="ARBA" id="ARBA00023134"/>
    </source>
</evidence>
<keyword evidence="4" id="KW-0675">Receptor</keyword>
<dbReference type="PROSITE" id="PS51419">
    <property type="entry name" value="RAB"/>
    <property type="match status" value="1"/>
</dbReference>
<dbReference type="InterPro" id="IPR050227">
    <property type="entry name" value="Rab"/>
</dbReference>
<dbReference type="CDD" id="cd00154">
    <property type="entry name" value="Rab"/>
    <property type="match status" value="1"/>
</dbReference>
<dbReference type="PRINTS" id="PR00449">
    <property type="entry name" value="RASTRNSFRMNG"/>
</dbReference>
<dbReference type="InterPro" id="IPR005225">
    <property type="entry name" value="Small_GTP-bd"/>
</dbReference>
<dbReference type="SUPFAM" id="SSF52540">
    <property type="entry name" value="P-loop containing nucleoside triphosphate hydrolases"/>
    <property type="match status" value="1"/>
</dbReference>
<dbReference type="PROSITE" id="PS51420">
    <property type="entry name" value="RHO"/>
    <property type="match status" value="1"/>
</dbReference>
<sequence>MKIVLIGDSGSGKTSLIGRYIDCQFQNQFISTIGVDFKVKRLTIGNDIVELQIFDTAGQERYRSIVSSYYRSANSVVIVFDITSRDSFESISYWISQVEQNSEPNMLKFLIGTKCDLVDKRAVSREECDDMAKHCGCKYYETSALQDENIVEAFLDIAKETKKVAKRNDKTDKKMPINSATKDSNDSCC</sequence>
<name>A0ABR2JDJ7_9EUKA</name>
<dbReference type="EMBL" id="JAPFFF010000012">
    <property type="protein sequence ID" value="KAK8875583.1"/>
    <property type="molecule type" value="Genomic_DNA"/>
</dbReference>
<protein>
    <submittedName>
        <fullName evidence="4">Signal recognition particle receptor beta subunit</fullName>
    </submittedName>
</protein>
<dbReference type="SMART" id="SM00175">
    <property type="entry name" value="RAB"/>
    <property type="match status" value="1"/>
</dbReference>
<evidence type="ECO:0000313" key="5">
    <source>
        <dbReference type="Proteomes" id="UP001470230"/>
    </source>
</evidence>
<evidence type="ECO:0000313" key="4">
    <source>
        <dbReference type="EMBL" id="KAK8875583.1"/>
    </source>
</evidence>
<dbReference type="NCBIfam" id="TIGR00231">
    <property type="entry name" value="small_GTP"/>
    <property type="match status" value="1"/>
</dbReference>
<dbReference type="PROSITE" id="PS51421">
    <property type="entry name" value="RAS"/>
    <property type="match status" value="1"/>
</dbReference>
<dbReference type="PANTHER" id="PTHR47977">
    <property type="entry name" value="RAS-RELATED PROTEIN RAB"/>
    <property type="match status" value="1"/>
</dbReference>
<gene>
    <name evidence="4" type="ORF">M9Y10_005752</name>
</gene>
<keyword evidence="2" id="KW-0342">GTP-binding</keyword>
<evidence type="ECO:0000256" key="1">
    <source>
        <dbReference type="ARBA" id="ARBA00022741"/>
    </source>
</evidence>
<proteinExistence type="predicted"/>
<keyword evidence="1" id="KW-0547">Nucleotide-binding</keyword>
<organism evidence="4 5">
    <name type="scientific">Tritrichomonas musculus</name>
    <dbReference type="NCBI Taxonomy" id="1915356"/>
    <lineage>
        <taxon>Eukaryota</taxon>
        <taxon>Metamonada</taxon>
        <taxon>Parabasalia</taxon>
        <taxon>Tritrichomonadida</taxon>
        <taxon>Tritrichomonadidae</taxon>
        <taxon>Tritrichomonas</taxon>
    </lineage>
</organism>
<dbReference type="InterPro" id="IPR027417">
    <property type="entry name" value="P-loop_NTPase"/>
</dbReference>
<dbReference type="Pfam" id="PF00071">
    <property type="entry name" value="Ras"/>
    <property type="match status" value="1"/>
</dbReference>